<evidence type="ECO:0000313" key="2">
    <source>
        <dbReference type="EMBL" id="GGF49086.1"/>
    </source>
</evidence>
<proteinExistence type="predicted"/>
<evidence type="ECO:0000313" key="3">
    <source>
        <dbReference type="Proteomes" id="UP000605670"/>
    </source>
</evidence>
<evidence type="ECO:0000256" key="1">
    <source>
        <dbReference type="SAM" id="MobiDB-lite"/>
    </source>
</evidence>
<evidence type="ECO:0008006" key="4">
    <source>
        <dbReference type="Google" id="ProtNLM"/>
    </source>
</evidence>
<dbReference type="Gene3D" id="1.10.10.10">
    <property type="entry name" value="Winged helix-like DNA-binding domain superfamily/Winged helix DNA-binding domain"/>
    <property type="match status" value="1"/>
</dbReference>
<dbReference type="EMBL" id="BMEM01000002">
    <property type="protein sequence ID" value="GGF49086.1"/>
    <property type="molecule type" value="Genomic_DNA"/>
</dbReference>
<dbReference type="Pfam" id="PF13730">
    <property type="entry name" value="HTH_36"/>
    <property type="match status" value="1"/>
</dbReference>
<keyword evidence="3" id="KW-1185">Reference proteome</keyword>
<reference evidence="2" key="2">
    <citation type="submission" date="2020-09" db="EMBL/GenBank/DDBJ databases">
        <authorList>
            <person name="Sun Q."/>
            <person name="Zhou Y."/>
        </authorList>
    </citation>
    <scope>NUCLEOTIDE SEQUENCE</scope>
    <source>
        <strain evidence="2">CGMCC 1.12160</strain>
    </source>
</reference>
<sequence>MSKFNKFIWQKYLRGASALTHAQYRVLMSISTYADETGGNAYPGNERLAADACVDERTARRSVKVLEEQGWLKVTYRGGNSVAYRQANTYQLTIPEHLTATAVDEAQEGARAARGAAMRPKGGRGAREGGPETPPPDQSTGHTDQIIDHSANSRRPRAVVDPASQAAATDDVPAADWLALRDNEEALLEWLEEGLGTLSTPEEALAESMWERAHPKAIFHKIAKDRNVV</sequence>
<feature type="compositionally biased region" description="Low complexity" evidence="1">
    <location>
        <begin position="109"/>
        <end position="120"/>
    </location>
</feature>
<comment type="caution">
    <text evidence="2">The sequence shown here is derived from an EMBL/GenBank/DDBJ whole genome shotgun (WGS) entry which is preliminary data.</text>
</comment>
<dbReference type="InterPro" id="IPR036388">
    <property type="entry name" value="WH-like_DNA-bd_sf"/>
</dbReference>
<protein>
    <recommendedName>
        <fullName evidence="4">Helix-turn-helix domain-containing protein</fullName>
    </recommendedName>
</protein>
<name>A0A917BLV3_9MICO</name>
<dbReference type="Proteomes" id="UP000605670">
    <property type="component" value="Unassembled WGS sequence"/>
</dbReference>
<dbReference type="AlphaFoldDB" id="A0A917BLV3"/>
<feature type="region of interest" description="Disordered" evidence="1">
    <location>
        <begin position="108"/>
        <end position="168"/>
    </location>
</feature>
<accession>A0A917BLV3</accession>
<reference evidence="2" key="1">
    <citation type="journal article" date="2014" name="Int. J. Syst. Evol. Microbiol.">
        <title>Complete genome sequence of Corynebacterium casei LMG S-19264T (=DSM 44701T), isolated from a smear-ripened cheese.</title>
        <authorList>
            <consortium name="US DOE Joint Genome Institute (JGI-PGF)"/>
            <person name="Walter F."/>
            <person name="Albersmeier A."/>
            <person name="Kalinowski J."/>
            <person name="Ruckert C."/>
        </authorList>
    </citation>
    <scope>NUCLEOTIDE SEQUENCE</scope>
    <source>
        <strain evidence="2">CGMCC 1.12160</strain>
    </source>
</reference>
<gene>
    <name evidence="2" type="ORF">GCM10011366_16230</name>
</gene>
<dbReference type="RefSeq" id="WP_188429700.1">
    <property type="nucleotide sequence ID" value="NZ_BAABKH010000001.1"/>
</dbReference>
<organism evidence="2 3">
    <name type="scientific">Ornithinimicrobium tianjinense</name>
    <dbReference type="NCBI Taxonomy" id="1195761"/>
    <lineage>
        <taxon>Bacteria</taxon>
        <taxon>Bacillati</taxon>
        <taxon>Actinomycetota</taxon>
        <taxon>Actinomycetes</taxon>
        <taxon>Micrococcales</taxon>
        <taxon>Ornithinimicrobiaceae</taxon>
        <taxon>Ornithinimicrobium</taxon>
    </lineage>
</organism>